<gene>
    <name evidence="1" type="ORF">LSTR_LSTR013960</name>
</gene>
<evidence type="ECO:0000313" key="2">
    <source>
        <dbReference type="Proteomes" id="UP000291343"/>
    </source>
</evidence>
<reference evidence="1 2" key="1">
    <citation type="journal article" date="2017" name="Gigascience">
        <title>Genome sequence of the small brown planthopper, Laodelphax striatellus.</title>
        <authorList>
            <person name="Zhu J."/>
            <person name="Jiang F."/>
            <person name="Wang X."/>
            <person name="Yang P."/>
            <person name="Bao Y."/>
            <person name="Zhao W."/>
            <person name="Wang W."/>
            <person name="Lu H."/>
            <person name="Wang Q."/>
            <person name="Cui N."/>
            <person name="Li J."/>
            <person name="Chen X."/>
            <person name="Luo L."/>
            <person name="Yu J."/>
            <person name="Kang L."/>
            <person name="Cui F."/>
        </authorList>
    </citation>
    <scope>NUCLEOTIDE SEQUENCE [LARGE SCALE GENOMIC DNA]</scope>
    <source>
        <strain evidence="1">Lst14</strain>
    </source>
</reference>
<accession>A0A482WPJ8</accession>
<dbReference type="InParanoid" id="A0A482WPJ8"/>
<dbReference type="EMBL" id="QKKF02029320">
    <property type="protein sequence ID" value="RZF35206.1"/>
    <property type="molecule type" value="Genomic_DNA"/>
</dbReference>
<sequence>MDAPFHGRLKQERSGPVPNGRRLLFVFKIKFSINRNPSVGPSKQNRIDRWPEGKPAQWLCKSNVTQFPMTQSRVAVTTAAPASQ</sequence>
<keyword evidence="2" id="KW-1185">Reference proteome</keyword>
<name>A0A482WPJ8_LAOST</name>
<dbReference type="Proteomes" id="UP000291343">
    <property type="component" value="Unassembled WGS sequence"/>
</dbReference>
<protein>
    <submittedName>
        <fullName evidence="1">Uncharacterized protein</fullName>
    </submittedName>
</protein>
<proteinExistence type="predicted"/>
<comment type="caution">
    <text evidence="1">The sequence shown here is derived from an EMBL/GenBank/DDBJ whole genome shotgun (WGS) entry which is preliminary data.</text>
</comment>
<organism evidence="1 2">
    <name type="scientific">Laodelphax striatellus</name>
    <name type="common">Small brown planthopper</name>
    <name type="synonym">Delphax striatella</name>
    <dbReference type="NCBI Taxonomy" id="195883"/>
    <lineage>
        <taxon>Eukaryota</taxon>
        <taxon>Metazoa</taxon>
        <taxon>Ecdysozoa</taxon>
        <taxon>Arthropoda</taxon>
        <taxon>Hexapoda</taxon>
        <taxon>Insecta</taxon>
        <taxon>Pterygota</taxon>
        <taxon>Neoptera</taxon>
        <taxon>Paraneoptera</taxon>
        <taxon>Hemiptera</taxon>
        <taxon>Auchenorrhyncha</taxon>
        <taxon>Fulgoroidea</taxon>
        <taxon>Delphacidae</taxon>
        <taxon>Criomorphinae</taxon>
        <taxon>Laodelphax</taxon>
    </lineage>
</organism>
<evidence type="ECO:0000313" key="1">
    <source>
        <dbReference type="EMBL" id="RZF35206.1"/>
    </source>
</evidence>
<dbReference type="AlphaFoldDB" id="A0A482WPJ8"/>